<dbReference type="EMBL" id="MN096362">
    <property type="protein sequence ID" value="QDK01917.1"/>
    <property type="molecule type" value="Genomic_DNA"/>
</dbReference>
<dbReference type="Gene3D" id="1.10.10.60">
    <property type="entry name" value="Homeodomain-like"/>
    <property type="match status" value="1"/>
</dbReference>
<proteinExistence type="predicted"/>
<accession>A0A514TZ05</accession>
<evidence type="ECO:0000256" key="1">
    <source>
        <dbReference type="SAM" id="MobiDB-lite"/>
    </source>
</evidence>
<dbReference type="KEGG" id="vg:55813352"/>
<evidence type="ECO:0000313" key="3">
    <source>
        <dbReference type="Proteomes" id="UP000318687"/>
    </source>
</evidence>
<dbReference type="RefSeq" id="YP_009884013.1">
    <property type="nucleotide sequence ID" value="NC_049465.1"/>
</dbReference>
<dbReference type="Proteomes" id="UP000318687">
    <property type="component" value="Segment"/>
</dbReference>
<keyword evidence="3" id="KW-1185">Reference proteome</keyword>
<feature type="region of interest" description="Disordered" evidence="1">
    <location>
        <begin position="1"/>
        <end position="22"/>
    </location>
</feature>
<organism evidence="2 3">
    <name type="scientific">Arthrobacter phage Vibaki</name>
    <dbReference type="NCBI Taxonomy" id="2593333"/>
    <lineage>
        <taxon>Viruses</taxon>
        <taxon>Duplodnaviria</taxon>
        <taxon>Heunggongvirae</taxon>
        <taxon>Uroviricota</taxon>
        <taxon>Caudoviricetes</taxon>
        <taxon>Berryhillviridae</taxon>
        <taxon>Vibakivirus</taxon>
        <taxon>Vibakivirus vibaki</taxon>
    </lineage>
</organism>
<evidence type="ECO:0000313" key="2">
    <source>
        <dbReference type="EMBL" id="QDK01917.1"/>
    </source>
</evidence>
<sequence length="78" mass="8630">MTEEQAAGRSYQRGSDRPAAKLTDDQIVEIRQAYAHGARQRELAEQYGVTQGLISGIVNGHRWRHAAGPLPLTTSEQE</sequence>
<reference evidence="2 3" key="1">
    <citation type="submission" date="2019-06" db="EMBL/GenBank/DDBJ databases">
        <authorList>
            <person name="Alexander J."/>
            <person name="Ertsgaard D.J."/>
            <person name="Fields K.L."/>
            <person name="Fields S.B."/>
            <person name="Humphreys H."/>
            <person name="Kinneman J.E."/>
            <person name="Nelson N.D."/>
            <person name="Olakunle E.K."/>
            <person name="Reimer A.C."/>
            <person name="Robertson C."/>
            <person name="Ross G.V."/>
            <person name="Bonilla J.A."/>
            <person name="Klyczek K."/>
            <person name="Garlena R.A."/>
            <person name="Russell D.A."/>
            <person name="Pope W.H."/>
            <person name="Jacobs-Sera D."/>
            <person name="Hatfull G.F."/>
        </authorList>
    </citation>
    <scope>NUCLEOTIDE SEQUENCE [LARGE SCALE GENOMIC DNA]</scope>
</reference>
<name>A0A514TZ05_9CAUD</name>
<dbReference type="GeneID" id="55813352"/>
<protein>
    <submittedName>
        <fullName evidence="2">Helix-turn-helix DNA binding domain protein</fullName>
    </submittedName>
</protein>
<gene>
    <name evidence="2" type="primary">36</name>
    <name evidence="2" type="ORF">SEA_VIBAKI_36</name>
</gene>